<accession>A0A3M7A494</accession>
<feature type="region of interest" description="Disordered" evidence="1">
    <location>
        <begin position="124"/>
        <end position="148"/>
    </location>
</feature>
<sequence>VTKAGPAGLIEETACRVSIGKATKKVSSLRHARAESVVADVGEERMKTSQSFCSGTRVTMYPSNKDQVSQGHGKVGLADHLTTPNRPLLLWPSVELMLKSADVDLRDSSVMGVEDQGILRLFIRGESDVTQPGSPTSHERSDDIGGGSESNAFTRVEGLWAADFPMRPPGEIRRPESHSGGGLKPVGSLDPDVRTIDSLYDSYMQHIQLMHPFLEKPGLRPLFDQFIKNYSSRQDIYGPFAVSPRDDDFERSNKPLRTHDGPDIPNANAMGTVRTQLPERSPSNVIPFLVLALGKICRHRHTLPGVVPDNRMDAKPPGSHRLSNAATGIRTPLRWESTPATHPTPRVTIFTLTTFQDDVAQQMASSDRDVIQGLLITPKRLGRMKESWSCVTTAGRASLTLLDRCDLYNKEGGQGQGSLRGGPEMIKTKCQTLIVIATWTSLELEREIGPELRLPLSRIQEIEDRLPYPKEVPQDKNTTSGDTPETRLISNIASSFGYVADPTKFVGKSPRRSPPGDTRPRQHLGGFGRAMPAQLQRSDADPLASDILAARLRARYVVNRSYLDYALHIWRHVRKERSVREAAVDTHRRPRNEAELHLFEAIQGLGEAKIWGLVRTCIEAAHTWKATHLLTQSSEFGNMVILSAASKGGVLKQKIDEERLKYLLERTRSFLRRSATCDIECGILDSSSGLFSEPRRTTESFYRRRNHQGDVAGTHPFKEVFDGSEEIEDIVEMGSGDGSAAAMRCWGGW</sequence>
<feature type="region of interest" description="Disordered" evidence="1">
    <location>
        <begin position="504"/>
        <end position="526"/>
    </location>
</feature>
<name>A0A3M7A494_HORWE</name>
<dbReference type="AlphaFoldDB" id="A0A3M7A494"/>
<feature type="non-terminal residue" evidence="2">
    <location>
        <position position="1"/>
    </location>
</feature>
<dbReference type="InterPro" id="IPR053181">
    <property type="entry name" value="EcdB-like_regulator"/>
</dbReference>
<proteinExistence type="predicted"/>
<evidence type="ECO:0000256" key="1">
    <source>
        <dbReference type="SAM" id="MobiDB-lite"/>
    </source>
</evidence>
<gene>
    <name evidence="2" type="ORF">D0867_02836</name>
</gene>
<reference evidence="2 3" key="1">
    <citation type="journal article" date="2018" name="BMC Genomics">
        <title>Genomic evidence for intraspecific hybridization in a clonal and extremely halotolerant yeast.</title>
        <authorList>
            <person name="Gostincar C."/>
            <person name="Stajich J.E."/>
            <person name="Zupancic J."/>
            <person name="Zalar P."/>
            <person name="Gunde-Cimerman N."/>
        </authorList>
    </citation>
    <scope>NUCLEOTIDE SEQUENCE [LARGE SCALE GENOMIC DNA]</scope>
    <source>
        <strain evidence="2 3">EXF-6669</strain>
    </source>
</reference>
<dbReference type="OrthoDB" id="3929228at2759"/>
<dbReference type="EMBL" id="QWIL01000198">
    <property type="protein sequence ID" value="RMY22248.1"/>
    <property type="molecule type" value="Genomic_DNA"/>
</dbReference>
<feature type="region of interest" description="Disordered" evidence="1">
    <location>
        <begin position="164"/>
        <end position="188"/>
    </location>
</feature>
<comment type="caution">
    <text evidence="2">The sequence shown here is derived from an EMBL/GenBank/DDBJ whole genome shotgun (WGS) entry which is preliminary data.</text>
</comment>
<organism evidence="2 3">
    <name type="scientific">Hortaea werneckii</name>
    <name type="common">Black yeast</name>
    <name type="synonym">Cladosporium werneckii</name>
    <dbReference type="NCBI Taxonomy" id="91943"/>
    <lineage>
        <taxon>Eukaryota</taxon>
        <taxon>Fungi</taxon>
        <taxon>Dikarya</taxon>
        <taxon>Ascomycota</taxon>
        <taxon>Pezizomycotina</taxon>
        <taxon>Dothideomycetes</taxon>
        <taxon>Dothideomycetidae</taxon>
        <taxon>Mycosphaerellales</taxon>
        <taxon>Teratosphaeriaceae</taxon>
        <taxon>Hortaea</taxon>
    </lineage>
</organism>
<dbReference type="PANTHER" id="PTHR47785">
    <property type="entry name" value="ZN(II)2CYS6 TRANSCRIPTION FACTOR (EUROFUNG)-RELATED-RELATED"/>
    <property type="match status" value="1"/>
</dbReference>
<evidence type="ECO:0000313" key="2">
    <source>
        <dbReference type="EMBL" id="RMY22248.1"/>
    </source>
</evidence>
<protein>
    <submittedName>
        <fullName evidence="2">Uncharacterized protein</fullName>
    </submittedName>
</protein>
<dbReference type="PANTHER" id="PTHR47785:SF4">
    <property type="entry name" value="ZN(II)2CYS6 TRANSCRIPTION FACTOR (EUROFUNG)"/>
    <property type="match status" value="1"/>
</dbReference>
<evidence type="ECO:0000313" key="3">
    <source>
        <dbReference type="Proteomes" id="UP000271337"/>
    </source>
</evidence>
<dbReference type="Proteomes" id="UP000271337">
    <property type="component" value="Unassembled WGS sequence"/>
</dbReference>